<keyword evidence="3" id="KW-1185">Reference proteome</keyword>
<dbReference type="GeneID" id="77951765"/>
<sequence length="88" mass="10695">MARKTRPTDLRADQEKRHDGRVSRAMMEDENRHYRRKLYDEYDWLRSFGKNHQAACAQLRVQVDVFERMIYRSREVGEPTPKYFTGRS</sequence>
<proteinExistence type="predicted"/>
<organism evidence="2 3">
    <name type="scientific">Gordonia phage Clawz</name>
    <dbReference type="NCBI Taxonomy" id="2743910"/>
    <lineage>
        <taxon>Viruses</taxon>
        <taxon>Duplodnaviria</taxon>
        <taxon>Heunggongvirae</taxon>
        <taxon>Uroviricota</taxon>
        <taxon>Caudoviricetes</taxon>
        <taxon>Clawzvirus</taxon>
        <taxon>Clawzvirus clawz</taxon>
    </lineage>
</organism>
<evidence type="ECO:0000313" key="3">
    <source>
        <dbReference type="Proteomes" id="UP000821895"/>
    </source>
</evidence>
<reference evidence="2" key="1">
    <citation type="submission" date="2020-05" db="EMBL/GenBank/DDBJ databases">
        <authorList>
            <person name="Conneilly E.M."/>
            <person name="Corace M.L."/>
            <person name="Daly D."/>
            <person name="Dejene M.A."/>
            <person name="Deng Y."/>
            <person name="Kelly J.M."/>
            <person name="Masiello C.S."/>
            <person name="McDonough D."/>
            <person name="Musser E."/>
            <person name="Pecorale A.L."/>
            <person name="Ray R.F."/>
            <person name="Regan I.M."/>
            <person name="Shedd N.A."/>
            <person name="Tatone J.R."/>
            <person name="Tocci C.W."/>
            <person name="Zarate C.M."/>
            <person name="Whitefleet-Smith J.L."/>
            <person name="Garlena R.A."/>
            <person name="Russell D.A."/>
            <person name="Pope W.H."/>
            <person name="Jacobs-Sera D."/>
            <person name="Hatfull G.F."/>
        </authorList>
    </citation>
    <scope>NUCLEOTIDE SEQUENCE</scope>
</reference>
<gene>
    <name evidence="2" type="primary">9</name>
    <name evidence="2" type="ORF">SEA_CLAWZ_9</name>
</gene>
<evidence type="ECO:0000256" key="1">
    <source>
        <dbReference type="SAM" id="MobiDB-lite"/>
    </source>
</evidence>
<dbReference type="RefSeq" id="YP_010675438.1">
    <property type="nucleotide sequence ID" value="NC_071004.1"/>
</dbReference>
<dbReference type="Proteomes" id="UP000821895">
    <property type="component" value="Segment"/>
</dbReference>
<name>A0AAE7F7X7_9CAUD</name>
<protein>
    <submittedName>
        <fullName evidence="2">Uncharacterized protein</fullName>
    </submittedName>
</protein>
<evidence type="ECO:0000313" key="2">
    <source>
        <dbReference type="EMBL" id="QKY79921.1"/>
    </source>
</evidence>
<feature type="region of interest" description="Disordered" evidence="1">
    <location>
        <begin position="1"/>
        <end position="26"/>
    </location>
</feature>
<accession>A0AAE7F7X7</accession>
<dbReference type="EMBL" id="MT498058">
    <property type="protein sequence ID" value="QKY79921.1"/>
    <property type="molecule type" value="Genomic_DNA"/>
</dbReference>
<dbReference type="KEGG" id="vg:77951765"/>